<dbReference type="EMBL" id="JAXCLW010000008">
    <property type="protein sequence ID" value="MDY0885264.1"/>
    <property type="molecule type" value="Genomic_DNA"/>
</dbReference>
<keyword evidence="2" id="KW-0378">Hydrolase</keyword>
<comment type="caution">
    <text evidence="4">The sequence shown here is derived from an EMBL/GenBank/DDBJ whole genome shotgun (WGS) entry which is preliminary data.</text>
</comment>
<protein>
    <submittedName>
        <fullName evidence="4">Arginase family protein</fullName>
    </submittedName>
</protein>
<name>A0ABU5EHA9_9PROT</name>
<evidence type="ECO:0000256" key="1">
    <source>
        <dbReference type="ARBA" id="ARBA00022723"/>
    </source>
</evidence>
<dbReference type="InterPro" id="IPR023696">
    <property type="entry name" value="Ureohydrolase_dom_sf"/>
</dbReference>
<reference evidence="4 5" key="1">
    <citation type="journal article" date="2016" name="Antonie Van Leeuwenhoek">
        <title>Dongia soli sp. nov., isolated from soil from Dokdo, Korea.</title>
        <authorList>
            <person name="Kim D.U."/>
            <person name="Lee H."/>
            <person name="Kim H."/>
            <person name="Kim S.G."/>
            <person name="Ka J.O."/>
        </authorList>
    </citation>
    <scope>NUCLEOTIDE SEQUENCE [LARGE SCALE GENOMIC DNA]</scope>
    <source>
        <strain evidence="4 5">D78</strain>
    </source>
</reference>
<dbReference type="PIRSF" id="PIRSF036979">
    <property type="entry name" value="Arginase"/>
    <property type="match status" value="1"/>
</dbReference>
<dbReference type="PANTHER" id="PTHR11358">
    <property type="entry name" value="ARGINASE/AGMATINASE"/>
    <property type="match status" value="1"/>
</dbReference>
<dbReference type="Pfam" id="PF00491">
    <property type="entry name" value="Arginase"/>
    <property type="match status" value="1"/>
</dbReference>
<dbReference type="RefSeq" id="WP_320510338.1">
    <property type="nucleotide sequence ID" value="NZ_JAXCLW010000008.1"/>
</dbReference>
<evidence type="ECO:0000313" key="4">
    <source>
        <dbReference type="EMBL" id="MDY0885264.1"/>
    </source>
</evidence>
<evidence type="ECO:0000313" key="5">
    <source>
        <dbReference type="Proteomes" id="UP001279642"/>
    </source>
</evidence>
<organism evidence="4 5">
    <name type="scientific">Dongia soli</name>
    <dbReference type="NCBI Taxonomy" id="600628"/>
    <lineage>
        <taxon>Bacteria</taxon>
        <taxon>Pseudomonadati</taxon>
        <taxon>Pseudomonadota</taxon>
        <taxon>Alphaproteobacteria</taxon>
        <taxon>Rhodospirillales</taxon>
        <taxon>Dongiaceae</taxon>
        <taxon>Dongia</taxon>
    </lineage>
</organism>
<dbReference type="PROSITE" id="PS51409">
    <property type="entry name" value="ARGINASE_2"/>
    <property type="match status" value="1"/>
</dbReference>
<gene>
    <name evidence="4" type="ORF">SMD27_20650</name>
</gene>
<dbReference type="Gene3D" id="3.40.800.10">
    <property type="entry name" value="Ureohydrolase domain"/>
    <property type="match status" value="1"/>
</dbReference>
<dbReference type="Proteomes" id="UP001279642">
    <property type="component" value="Unassembled WGS sequence"/>
</dbReference>
<accession>A0ABU5EHA9</accession>
<keyword evidence="5" id="KW-1185">Reference proteome</keyword>
<comment type="similarity">
    <text evidence="3">Belongs to the arginase family.</text>
</comment>
<dbReference type="PANTHER" id="PTHR11358:SF26">
    <property type="entry name" value="GUANIDINO ACID HYDROLASE, MITOCHONDRIAL"/>
    <property type="match status" value="1"/>
</dbReference>
<keyword evidence="1" id="KW-0479">Metal-binding</keyword>
<dbReference type="InterPro" id="IPR006035">
    <property type="entry name" value="Ureohydrolase"/>
</dbReference>
<proteinExistence type="inferred from homology"/>
<sequence length="304" mass="32382">MSVFQPQSTFMNVPAATDLRQSQAVIVGLPFDCGAHPARIGSRLGPTAIRQESLALEYGDEWSDIDSFKLLNVVDAGNAAVQPGDIDISFPAIKSAIMAIAEAGAVSISLGGDGAVALPEMRALHAVHKDLVTLHLDSHTDAYPGEGYTNGNPFLRAVEEKVVDASSSFHIGMRGNASWPRVFKLGRDLGYAVIPQRDLLSTGIETVFDMVREKLRGRPVYLCWDMDFFDPSCAPGVCTPTPGGVSAREGLHILEQCHGLNIVGISVNTVSPPHDPNGVTALLAANVVLNFINLLARAKANSTK</sequence>
<evidence type="ECO:0000256" key="2">
    <source>
        <dbReference type="ARBA" id="ARBA00022801"/>
    </source>
</evidence>
<dbReference type="SUPFAM" id="SSF52768">
    <property type="entry name" value="Arginase/deacetylase"/>
    <property type="match status" value="1"/>
</dbReference>
<evidence type="ECO:0000256" key="3">
    <source>
        <dbReference type="PROSITE-ProRule" id="PRU00742"/>
    </source>
</evidence>